<dbReference type="InterPro" id="IPR011051">
    <property type="entry name" value="RmlC_Cupin_sf"/>
</dbReference>
<evidence type="ECO:0000256" key="6">
    <source>
        <dbReference type="ARBA" id="ARBA00033271"/>
    </source>
</evidence>
<reference evidence="9 10" key="1">
    <citation type="submission" date="2019-11" db="EMBL/GenBank/DDBJ databases">
        <authorList>
            <person name="Yuan L."/>
        </authorList>
    </citation>
    <scope>NUCLEOTIDE SEQUENCE [LARGE SCALE GENOMIC DNA]</scope>
    <source>
        <strain evidence="9 10">TRM43335</strain>
    </source>
</reference>
<dbReference type="UniPathway" id="UPA00067">
    <property type="reaction ID" value="UER00123"/>
</dbReference>
<evidence type="ECO:0000256" key="1">
    <source>
        <dbReference type="ARBA" id="ARBA00005181"/>
    </source>
</evidence>
<dbReference type="InterPro" id="IPR010462">
    <property type="entry name" value="Ectoine_synth"/>
</dbReference>
<dbReference type="OrthoDB" id="4406415at2"/>
<dbReference type="Proteomes" id="UP000473014">
    <property type="component" value="Unassembled WGS sequence"/>
</dbReference>
<comment type="pathway">
    <text evidence="1">Amine and polyamine biosynthesis; ectoine biosynthesis; L-ectoine from L-aspartate 4-semialdehyde: step 3/3.</text>
</comment>
<feature type="compositionally biased region" description="Basic and acidic residues" evidence="8">
    <location>
        <begin position="114"/>
        <end position="128"/>
    </location>
</feature>
<gene>
    <name evidence="9" type="ORF">F0L17_00640</name>
</gene>
<evidence type="ECO:0000313" key="10">
    <source>
        <dbReference type="Proteomes" id="UP000473014"/>
    </source>
</evidence>
<dbReference type="GO" id="GO:0033990">
    <property type="term" value="F:ectoine synthase activity"/>
    <property type="evidence" value="ECO:0007669"/>
    <property type="project" value="UniProtKB-EC"/>
</dbReference>
<evidence type="ECO:0000256" key="5">
    <source>
        <dbReference type="ARBA" id="ARBA00023239"/>
    </source>
</evidence>
<dbReference type="PANTHER" id="PTHR39289">
    <property type="match status" value="1"/>
</dbReference>
<name>A0A6G2B6F9_9ACTN</name>
<dbReference type="InterPro" id="IPR014710">
    <property type="entry name" value="RmlC-like_jellyroll"/>
</dbReference>
<comment type="similarity">
    <text evidence="2">Belongs to the ectoine synthase family.</text>
</comment>
<dbReference type="SUPFAM" id="SSF51182">
    <property type="entry name" value="RmlC-like cupins"/>
    <property type="match status" value="1"/>
</dbReference>
<comment type="catalytic activity">
    <reaction evidence="7">
        <text>(2S)-4-acetamido-2-aminobutanoate = L-ectoine + H2O</text>
        <dbReference type="Rhea" id="RHEA:17281"/>
        <dbReference type="ChEBI" id="CHEBI:15377"/>
        <dbReference type="ChEBI" id="CHEBI:58515"/>
        <dbReference type="ChEBI" id="CHEBI:58929"/>
        <dbReference type="EC" id="4.2.1.108"/>
    </reaction>
</comment>
<evidence type="ECO:0000256" key="8">
    <source>
        <dbReference type="SAM" id="MobiDB-lite"/>
    </source>
</evidence>
<evidence type="ECO:0000313" key="9">
    <source>
        <dbReference type="EMBL" id="MTE17663.1"/>
    </source>
</evidence>
<dbReference type="EC" id="4.2.1.108" evidence="3"/>
<dbReference type="EMBL" id="WIXO01000001">
    <property type="protein sequence ID" value="MTE17663.1"/>
    <property type="molecule type" value="Genomic_DNA"/>
</dbReference>
<protein>
    <recommendedName>
        <fullName evidence="4">L-ectoine synthase</fullName>
        <ecNumber evidence="3">4.2.1.108</ecNumber>
    </recommendedName>
    <alternativeName>
        <fullName evidence="6">N-acetyldiaminobutyrate dehydratase</fullName>
    </alternativeName>
</protein>
<dbReference type="PANTHER" id="PTHR39289:SF1">
    <property type="entry name" value="L-ECTOINE SYNTHASE"/>
    <property type="match status" value="1"/>
</dbReference>
<dbReference type="Gene3D" id="2.60.120.10">
    <property type="entry name" value="Jelly Rolls"/>
    <property type="match status" value="1"/>
</dbReference>
<proteinExistence type="inferred from homology"/>
<comment type="caution">
    <text evidence="9">The sequence shown here is derived from an EMBL/GenBank/DDBJ whole genome shotgun (WGS) entry which is preliminary data.</text>
</comment>
<dbReference type="GO" id="GO:0019491">
    <property type="term" value="P:ectoine biosynthetic process"/>
    <property type="evidence" value="ECO:0007669"/>
    <property type="project" value="UniProtKB-UniPathway"/>
</dbReference>
<dbReference type="RefSeq" id="WP_155069268.1">
    <property type="nucleotide sequence ID" value="NZ_WIXO01000001.1"/>
</dbReference>
<evidence type="ECO:0000256" key="4">
    <source>
        <dbReference type="ARBA" id="ARBA00019707"/>
    </source>
</evidence>
<evidence type="ECO:0000256" key="3">
    <source>
        <dbReference type="ARBA" id="ARBA00013192"/>
    </source>
</evidence>
<sequence>MPIRSLDEPTDSRYEADRGNGTGVRLLTAVDGMGFTVCHPVVRAGTSSFPEYRSHPEARFRLSGSGEITDPAGNGHRITPGVLYALDQHDRHRLRADPDGDMTPLGIFDPPLRGTERHTLHREKASSY</sequence>
<evidence type="ECO:0000256" key="2">
    <source>
        <dbReference type="ARBA" id="ARBA00009637"/>
    </source>
</evidence>
<keyword evidence="5" id="KW-0456">Lyase</keyword>
<organism evidence="9 10">
    <name type="scientific">Streptomyces taklimakanensis</name>
    <dbReference type="NCBI Taxonomy" id="2569853"/>
    <lineage>
        <taxon>Bacteria</taxon>
        <taxon>Bacillati</taxon>
        <taxon>Actinomycetota</taxon>
        <taxon>Actinomycetes</taxon>
        <taxon>Kitasatosporales</taxon>
        <taxon>Streptomycetaceae</taxon>
        <taxon>Streptomyces</taxon>
    </lineage>
</organism>
<dbReference type="AlphaFoldDB" id="A0A6G2B6F9"/>
<dbReference type="Pfam" id="PF06339">
    <property type="entry name" value="Ectoine_synth"/>
    <property type="match status" value="1"/>
</dbReference>
<accession>A0A6G2B6F9</accession>
<evidence type="ECO:0000256" key="7">
    <source>
        <dbReference type="ARBA" id="ARBA00048714"/>
    </source>
</evidence>
<feature type="region of interest" description="Disordered" evidence="8">
    <location>
        <begin position="94"/>
        <end position="128"/>
    </location>
</feature>
<keyword evidence="10" id="KW-1185">Reference proteome</keyword>